<feature type="domain" description="Fatty acid desaturase" evidence="3">
    <location>
        <begin position="51"/>
        <end position="286"/>
    </location>
</feature>
<sequence length="344" mass="39099">MESEAHTTEPTDKSGRERKHPGIEWPTIGLMLVCYGLWFAAGAYLYSVMPFAALALMAVAVAFHSSLQHEALHGHPTRSGWLNELLVSLPLGLFYPYRRYKHLHLKHHADERLTDPYDDPESYYRALGDWDKLPGILKTLLRWNNTLIGRVVIGPVLMVIGFLISEARLISGGDRKVRNAWLSHAAGLVVLVALLLGFGIPLWLYAVTSAYAGLSIIAIRTYCEHQWSERPDGRTIIVETSPLALLFLNNNLHFVHHKRPTVPWYKLPKLYSEQREEWKAMNGGYVFRNYFEILRAYAFRSKEEVVHPVLRREPATARAFHPRRHGISLQGGTSVPIPAEPPTE</sequence>
<organism evidence="4 5">
    <name type="scientific">Phyllobacterium myrsinacearum</name>
    <dbReference type="NCBI Taxonomy" id="28101"/>
    <lineage>
        <taxon>Bacteria</taxon>
        <taxon>Pseudomonadati</taxon>
        <taxon>Pseudomonadota</taxon>
        <taxon>Alphaproteobacteria</taxon>
        <taxon>Hyphomicrobiales</taxon>
        <taxon>Phyllobacteriaceae</taxon>
        <taxon>Phyllobacterium</taxon>
    </lineage>
</organism>
<name>A0A2S9JXK8_9HYPH</name>
<dbReference type="OrthoDB" id="784276at2"/>
<gene>
    <name evidence="4" type="ORF">C5750_02640</name>
</gene>
<feature type="region of interest" description="Disordered" evidence="1">
    <location>
        <begin position="1"/>
        <end position="20"/>
    </location>
</feature>
<dbReference type="Pfam" id="PF00487">
    <property type="entry name" value="FA_desaturase"/>
    <property type="match status" value="1"/>
</dbReference>
<accession>A0A2S9JXK8</accession>
<dbReference type="RefSeq" id="WP_105732296.1">
    <property type="nucleotide sequence ID" value="NZ_PVBT01000001.1"/>
</dbReference>
<feature type="transmembrane region" description="Helical" evidence="2">
    <location>
        <begin position="23"/>
        <end position="41"/>
    </location>
</feature>
<keyword evidence="2" id="KW-1133">Transmembrane helix</keyword>
<keyword evidence="2" id="KW-0472">Membrane</keyword>
<protein>
    <submittedName>
        <fullName evidence="4">Fatty acid desaturase</fullName>
    </submittedName>
</protein>
<dbReference type="AlphaFoldDB" id="A0A2S9JXK8"/>
<dbReference type="GO" id="GO:0006629">
    <property type="term" value="P:lipid metabolic process"/>
    <property type="evidence" value="ECO:0007669"/>
    <property type="project" value="InterPro"/>
</dbReference>
<evidence type="ECO:0000256" key="1">
    <source>
        <dbReference type="SAM" id="MobiDB-lite"/>
    </source>
</evidence>
<dbReference type="Proteomes" id="UP000238563">
    <property type="component" value="Unassembled WGS sequence"/>
</dbReference>
<evidence type="ECO:0000313" key="4">
    <source>
        <dbReference type="EMBL" id="PRD58056.1"/>
    </source>
</evidence>
<evidence type="ECO:0000256" key="2">
    <source>
        <dbReference type="SAM" id="Phobius"/>
    </source>
</evidence>
<keyword evidence="2" id="KW-0812">Transmembrane</keyword>
<comment type="caution">
    <text evidence="4">The sequence shown here is derived from an EMBL/GenBank/DDBJ whole genome shotgun (WGS) entry which is preliminary data.</text>
</comment>
<dbReference type="InterPro" id="IPR005804">
    <property type="entry name" value="FA_desaturase_dom"/>
</dbReference>
<proteinExistence type="predicted"/>
<reference evidence="4 5" key="1">
    <citation type="submission" date="2018-02" db="EMBL/GenBank/DDBJ databases">
        <title>The draft genome of Phyllobacterium myrsinacearum DSM5892.</title>
        <authorList>
            <person name="Li L."/>
            <person name="Liu L."/>
            <person name="Zhang X."/>
            <person name="Wang T."/>
        </authorList>
    </citation>
    <scope>NUCLEOTIDE SEQUENCE [LARGE SCALE GENOMIC DNA]</scope>
    <source>
        <strain evidence="4 5">DSM 5892</strain>
    </source>
</reference>
<keyword evidence="5" id="KW-1185">Reference proteome</keyword>
<feature type="transmembrane region" description="Helical" evidence="2">
    <location>
        <begin position="147"/>
        <end position="165"/>
    </location>
</feature>
<feature type="compositionally biased region" description="Basic and acidic residues" evidence="1">
    <location>
        <begin position="1"/>
        <end position="15"/>
    </location>
</feature>
<feature type="transmembrane region" description="Helical" evidence="2">
    <location>
        <begin position="177"/>
        <end position="196"/>
    </location>
</feature>
<dbReference type="EMBL" id="PVBT01000001">
    <property type="protein sequence ID" value="PRD58056.1"/>
    <property type="molecule type" value="Genomic_DNA"/>
</dbReference>
<feature type="region of interest" description="Disordered" evidence="1">
    <location>
        <begin position="321"/>
        <end position="344"/>
    </location>
</feature>
<evidence type="ECO:0000259" key="3">
    <source>
        <dbReference type="Pfam" id="PF00487"/>
    </source>
</evidence>
<feature type="transmembrane region" description="Helical" evidence="2">
    <location>
        <begin position="47"/>
        <end position="67"/>
    </location>
</feature>
<evidence type="ECO:0000313" key="5">
    <source>
        <dbReference type="Proteomes" id="UP000238563"/>
    </source>
</evidence>